<evidence type="ECO:0000313" key="4">
    <source>
        <dbReference type="Proteomes" id="UP000316079"/>
    </source>
</evidence>
<evidence type="ECO:0000256" key="1">
    <source>
        <dbReference type="RuleBase" id="RU341113"/>
    </source>
</evidence>
<dbReference type="PANTHER" id="PTHR10443:SF9">
    <property type="entry name" value="DIPEPTIDASE 2"/>
    <property type="match status" value="1"/>
</dbReference>
<comment type="caution">
    <text evidence="3">The sequence shown here is derived from an EMBL/GenBank/DDBJ whole genome shotgun (WGS) entry which is preliminary data.</text>
</comment>
<dbReference type="STRING" id="623744.A0A553MTL4"/>
<proteinExistence type="inferred from homology"/>
<gene>
    <name evidence="2" type="ORF">DNTS_015667</name>
    <name evidence="3" type="ORF">DNTS_015668</name>
</gene>
<comment type="subunit">
    <text evidence="1">Homodimer; disulfide-linked.</text>
</comment>
<reference evidence="3" key="2">
    <citation type="submission" date="2019-04" db="EMBL/GenBank/DDBJ databases">
        <authorList>
            <person name="Kadobianskyi M."/>
            <person name="Schulze L."/>
            <person name="Schuelke M."/>
            <person name="Judkewitz B."/>
        </authorList>
    </citation>
    <scope>NUCLEOTIDE SEQUENCE</scope>
    <source>
        <strain evidence="3">Bolton</strain>
        <tissue evidence="3">Whole-body</tissue>
    </source>
</reference>
<dbReference type="InterPro" id="IPR000180">
    <property type="entry name" value="Dipep_AS"/>
</dbReference>
<dbReference type="InterPro" id="IPR032466">
    <property type="entry name" value="Metal_Hydrolase"/>
</dbReference>
<keyword evidence="4" id="KW-1185">Reference proteome</keyword>
<comment type="cofactor">
    <cofactor evidence="1">
        <name>Zn(2+)</name>
        <dbReference type="ChEBI" id="CHEBI:29105"/>
    </cofactor>
</comment>
<dbReference type="EC" id="3.4.13.19" evidence="1"/>
<feature type="signal peptide" evidence="1">
    <location>
        <begin position="1"/>
        <end position="31"/>
    </location>
</feature>
<dbReference type="GO" id="GO:0098552">
    <property type="term" value="C:side of membrane"/>
    <property type="evidence" value="ECO:0007669"/>
    <property type="project" value="UniProtKB-KW"/>
</dbReference>
<keyword evidence="1" id="KW-1015">Disulfide bond</keyword>
<keyword evidence="1" id="KW-0336">GPI-anchor</keyword>
<dbReference type="EMBL" id="SRMA01027279">
    <property type="protein sequence ID" value="TRY56519.1"/>
    <property type="molecule type" value="Genomic_DNA"/>
</dbReference>
<dbReference type="GO" id="GO:0046872">
    <property type="term" value="F:metal ion binding"/>
    <property type="evidence" value="ECO:0007669"/>
    <property type="project" value="UniProtKB-UniRule"/>
</dbReference>
<dbReference type="Proteomes" id="UP000316079">
    <property type="component" value="Unassembled WGS sequence"/>
</dbReference>
<dbReference type="AlphaFoldDB" id="A0A553MTL4"/>
<organism evidence="3 4">
    <name type="scientific">Danionella cerebrum</name>
    <dbReference type="NCBI Taxonomy" id="2873325"/>
    <lineage>
        <taxon>Eukaryota</taxon>
        <taxon>Metazoa</taxon>
        <taxon>Chordata</taxon>
        <taxon>Craniata</taxon>
        <taxon>Vertebrata</taxon>
        <taxon>Euteleostomi</taxon>
        <taxon>Actinopterygii</taxon>
        <taxon>Neopterygii</taxon>
        <taxon>Teleostei</taxon>
        <taxon>Ostariophysi</taxon>
        <taxon>Cypriniformes</taxon>
        <taxon>Danionidae</taxon>
        <taxon>Danioninae</taxon>
        <taxon>Danionella</taxon>
    </lineage>
</organism>
<keyword evidence="1" id="KW-0325">Glycoprotein</keyword>
<evidence type="ECO:0000313" key="3">
    <source>
        <dbReference type="EMBL" id="TRY56519.1"/>
    </source>
</evidence>
<keyword evidence="1" id="KW-0645">Protease</keyword>
<dbReference type="Pfam" id="PF01244">
    <property type="entry name" value="Peptidase_M19"/>
    <property type="match status" value="1"/>
</dbReference>
<keyword evidence="1" id="KW-0482">Metalloprotease</keyword>
<keyword evidence="1" id="KW-0862">Zinc</keyword>
<keyword evidence="1" id="KW-0224">Dipeptidase</keyword>
<accession>A0A553MTL4</accession>
<dbReference type="SUPFAM" id="SSF51556">
    <property type="entry name" value="Metallo-dependent hydrolases"/>
    <property type="match status" value="1"/>
</dbReference>
<keyword evidence="1" id="KW-0449">Lipoprotein</keyword>
<keyword evidence="1" id="KW-0378">Hydrolase</keyword>
<comment type="similarity">
    <text evidence="1">Belongs to the metallo-dependent hydrolases superfamily. Peptidase M19 family.</text>
</comment>
<feature type="chain" id="PRO_5044516898" description="Dipeptidase" evidence="1">
    <location>
        <begin position="32"/>
        <end position="362"/>
    </location>
</feature>
<dbReference type="PANTHER" id="PTHR10443">
    <property type="entry name" value="MICROSOMAL DIPEPTIDASE"/>
    <property type="match status" value="1"/>
</dbReference>
<dbReference type="EMBL" id="SRMA01027279">
    <property type="protein sequence ID" value="TRY56518.1"/>
    <property type="molecule type" value="Genomic_DNA"/>
</dbReference>
<dbReference type="OrthoDB" id="445695at2759"/>
<keyword evidence="1" id="KW-0732">Signal</keyword>
<dbReference type="GO" id="GO:0006508">
    <property type="term" value="P:proteolysis"/>
    <property type="evidence" value="ECO:0007669"/>
    <property type="project" value="UniProtKB-KW"/>
</dbReference>
<dbReference type="GO" id="GO:0070573">
    <property type="term" value="F:metallodipeptidase activity"/>
    <property type="evidence" value="ECO:0007669"/>
    <property type="project" value="InterPro"/>
</dbReference>
<reference evidence="3 4" key="1">
    <citation type="journal article" date="2019" name="Sci. Data">
        <title>Hybrid genome assembly and annotation of Danionella translucida.</title>
        <authorList>
            <person name="Kadobianskyi M."/>
            <person name="Schulze L."/>
            <person name="Schuelke M."/>
            <person name="Judkewitz B."/>
        </authorList>
    </citation>
    <scope>NUCLEOTIDE SEQUENCE [LARGE SCALE GENOMIC DNA]</scope>
    <source>
        <strain evidence="3 4">Bolton</strain>
    </source>
</reference>
<dbReference type="Gene3D" id="3.20.20.140">
    <property type="entry name" value="Metal-dependent hydrolases"/>
    <property type="match status" value="1"/>
</dbReference>
<comment type="catalytic activity">
    <reaction evidence="1">
        <text>an L-aminoacyl-L-amino acid + H2O = 2 an L-alpha-amino acid</text>
        <dbReference type="Rhea" id="RHEA:48940"/>
        <dbReference type="ChEBI" id="CHEBI:15377"/>
        <dbReference type="ChEBI" id="CHEBI:59869"/>
        <dbReference type="ChEBI" id="CHEBI:77460"/>
        <dbReference type="EC" id="3.4.13.19"/>
    </reaction>
</comment>
<name>A0A553MTL4_9TELE</name>
<evidence type="ECO:0000313" key="2">
    <source>
        <dbReference type="EMBL" id="TRY56518.1"/>
    </source>
</evidence>
<protein>
    <recommendedName>
        <fullName evidence="1">Dipeptidase</fullName>
        <ecNumber evidence="1">3.4.13.19</ecNumber>
    </recommendedName>
</protein>
<dbReference type="PROSITE" id="PS51365">
    <property type="entry name" value="RENAL_DIPEPTIDASE_2"/>
    <property type="match status" value="1"/>
</dbReference>
<keyword evidence="1" id="KW-0472">Membrane</keyword>
<keyword evidence="1" id="KW-0479">Metal-binding</keyword>
<sequence>MMFTYTEAGIRGGWIQLFLCICLSLSPGVESKSRALEIMDQYPLIDGHNDLALRLRMIYNNRLSQLNLYKTPQVGLMKSRKIACLISVEGGHSIDSSLPTLRMFYQLGVRSMALTHTCNTPWAESSSSFYSHYQRNNNSLTRFGKAVVHEMNRLGMLVDLSHSSWETARAVLRHSRAPVIFSHSSVFTVCNNVRNVPDDLLHQLRNNSGLIMVNFYNSFITCSENATVSNVADHFDHLKRAIGTESIGIGADFEGAQNFPEGLKDVSKYPALIEELIARNWTEQELAGVLRLNFLRVFQKVEEIRDEMLDTLPSEEEIPFEEANNDCRAMLIRPAKTVRSVGNGNASVGAFTCYILLINLLF</sequence>
<dbReference type="PROSITE" id="PS00869">
    <property type="entry name" value="RENAL_DIPEPTIDASE_1"/>
    <property type="match status" value="1"/>
</dbReference>
<dbReference type="InterPro" id="IPR008257">
    <property type="entry name" value="Pept_M19"/>
</dbReference>
<comment type="subcellular location">
    <subcellularLocation>
        <location evidence="1">Membrane</location>
        <topology evidence="1">Lipid-anchor</topology>
        <topology evidence="1">GPI-anchor</topology>
    </subcellularLocation>
</comment>